<evidence type="ECO:0000313" key="1">
    <source>
        <dbReference type="EMBL" id="KAK1286157.1"/>
    </source>
</evidence>
<organism evidence="1 2">
    <name type="scientific">Acorus calamus</name>
    <name type="common">Sweet flag</name>
    <dbReference type="NCBI Taxonomy" id="4465"/>
    <lineage>
        <taxon>Eukaryota</taxon>
        <taxon>Viridiplantae</taxon>
        <taxon>Streptophyta</taxon>
        <taxon>Embryophyta</taxon>
        <taxon>Tracheophyta</taxon>
        <taxon>Spermatophyta</taxon>
        <taxon>Magnoliopsida</taxon>
        <taxon>Liliopsida</taxon>
        <taxon>Acoraceae</taxon>
        <taxon>Acorus</taxon>
    </lineage>
</organism>
<reference evidence="1" key="2">
    <citation type="submission" date="2023-06" db="EMBL/GenBank/DDBJ databases">
        <authorList>
            <person name="Ma L."/>
            <person name="Liu K.-W."/>
            <person name="Li Z."/>
            <person name="Hsiao Y.-Y."/>
            <person name="Qi Y."/>
            <person name="Fu T."/>
            <person name="Tang G."/>
            <person name="Zhang D."/>
            <person name="Sun W.-H."/>
            <person name="Liu D.-K."/>
            <person name="Li Y."/>
            <person name="Chen G.-Z."/>
            <person name="Liu X.-D."/>
            <person name="Liao X.-Y."/>
            <person name="Jiang Y.-T."/>
            <person name="Yu X."/>
            <person name="Hao Y."/>
            <person name="Huang J."/>
            <person name="Zhao X.-W."/>
            <person name="Ke S."/>
            <person name="Chen Y.-Y."/>
            <person name="Wu W.-L."/>
            <person name="Hsu J.-L."/>
            <person name="Lin Y.-F."/>
            <person name="Huang M.-D."/>
            <person name="Li C.-Y."/>
            <person name="Huang L."/>
            <person name="Wang Z.-W."/>
            <person name="Zhao X."/>
            <person name="Zhong W.-Y."/>
            <person name="Peng D.-H."/>
            <person name="Ahmad S."/>
            <person name="Lan S."/>
            <person name="Zhang J.-S."/>
            <person name="Tsai W.-C."/>
            <person name="Van De Peer Y."/>
            <person name="Liu Z.-J."/>
        </authorList>
    </citation>
    <scope>NUCLEOTIDE SEQUENCE</scope>
    <source>
        <strain evidence="1">CP</strain>
        <tissue evidence="1">Leaves</tissue>
    </source>
</reference>
<dbReference type="PANTHER" id="PTHR48167">
    <property type="entry name" value="EXPRESSED PROTEIN"/>
    <property type="match status" value="1"/>
</dbReference>
<accession>A0AAV9CBL3</accession>
<evidence type="ECO:0000313" key="2">
    <source>
        <dbReference type="Proteomes" id="UP001180020"/>
    </source>
</evidence>
<gene>
    <name evidence="1" type="ORF">QJS10_CPB20g00383</name>
</gene>
<comment type="caution">
    <text evidence="1">The sequence shown here is derived from an EMBL/GenBank/DDBJ whole genome shotgun (WGS) entry which is preliminary data.</text>
</comment>
<sequence length="229" mass="25764">MARQLCLLRNFLSRPSVHFCRDPTQTLLPSILSSNARSFSTVPQDTVDDSSSSTPIDPFLKHQSHVIGRLTGIGRNMLKTDVVHYFEDCNLTPQHIKVDYNPGYSPFAMILQFGSQSDFSSAVRTITRKGRLYKLDQVPHDVWDRLKSYDGKSVIFQGFPLNAMQEDIERYLSGFSYNASTMNISLRGRPPTMKAAIVGFPTSIEAMNACNMKNRGFCLNSPITARVLF</sequence>
<dbReference type="EMBL" id="JAUJYO010000020">
    <property type="protein sequence ID" value="KAK1286157.1"/>
    <property type="molecule type" value="Genomic_DNA"/>
</dbReference>
<dbReference type="AlphaFoldDB" id="A0AAV9CBL3"/>
<dbReference type="PANTHER" id="PTHR48167:SF2">
    <property type="entry name" value="EXPRESSED PROTEIN"/>
    <property type="match status" value="1"/>
</dbReference>
<protein>
    <submittedName>
        <fullName evidence="1">Uncharacterized protein</fullName>
    </submittedName>
</protein>
<reference evidence="1" key="1">
    <citation type="journal article" date="2023" name="Nat. Commun.">
        <title>Diploid and tetraploid genomes of Acorus and the evolution of monocots.</title>
        <authorList>
            <person name="Ma L."/>
            <person name="Liu K.W."/>
            <person name="Li Z."/>
            <person name="Hsiao Y.Y."/>
            <person name="Qi Y."/>
            <person name="Fu T."/>
            <person name="Tang G.D."/>
            <person name="Zhang D."/>
            <person name="Sun W.H."/>
            <person name="Liu D.K."/>
            <person name="Li Y."/>
            <person name="Chen G.Z."/>
            <person name="Liu X.D."/>
            <person name="Liao X.Y."/>
            <person name="Jiang Y.T."/>
            <person name="Yu X."/>
            <person name="Hao Y."/>
            <person name="Huang J."/>
            <person name="Zhao X.W."/>
            <person name="Ke S."/>
            <person name="Chen Y.Y."/>
            <person name="Wu W.L."/>
            <person name="Hsu J.L."/>
            <person name="Lin Y.F."/>
            <person name="Huang M.D."/>
            <person name="Li C.Y."/>
            <person name="Huang L."/>
            <person name="Wang Z.W."/>
            <person name="Zhao X."/>
            <person name="Zhong W.Y."/>
            <person name="Peng D.H."/>
            <person name="Ahmad S."/>
            <person name="Lan S."/>
            <person name="Zhang J.S."/>
            <person name="Tsai W.C."/>
            <person name="Van de Peer Y."/>
            <person name="Liu Z.J."/>
        </authorList>
    </citation>
    <scope>NUCLEOTIDE SEQUENCE</scope>
    <source>
        <strain evidence="1">CP</strain>
    </source>
</reference>
<dbReference type="Proteomes" id="UP001180020">
    <property type="component" value="Unassembled WGS sequence"/>
</dbReference>
<proteinExistence type="predicted"/>
<name>A0AAV9CBL3_ACOCL</name>
<keyword evidence="2" id="KW-1185">Reference proteome</keyword>